<name>A0ABM8FKG2_9BACT</name>
<evidence type="ECO:0000256" key="6">
    <source>
        <dbReference type="ARBA" id="ARBA00022723"/>
    </source>
</evidence>
<evidence type="ECO:0000313" key="12">
    <source>
        <dbReference type="Proteomes" id="UP001321445"/>
    </source>
</evidence>
<keyword evidence="12" id="KW-1185">Reference proteome</keyword>
<dbReference type="EMBL" id="AP027370">
    <property type="protein sequence ID" value="BDY12780.1"/>
    <property type="molecule type" value="Genomic_DNA"/>
</dbReference>
<comment type="pathway">
    <text evidence="2">Purine metabolism; 7-cyano-7-deazaguanine biosynthesis.</text>
</comment>
<evidence type="ECO:0000256" key="2">
    <source>
        <dbReference type="ARBA" id="ARBA00005061"/>
    </source>
</evidence>
<evidence type="ECO:0000256" key="1">
    <source>
        <dbReference type="ARBA" id="ARBA00001947"/>
    </source>
</evidence>
<organism evidence="11 12">
    <name type="scientific">Hydrogenimonas cancrithermarum</name>
    <dbReference type="NCBI Taxonomy" id="2993563"/>
    <lineage>
        <taxon>Bacteria</taxon>
        <taxon>Pseudomonadati</taxon>
        <taxon>Campylobacterota</taxon>
        <taxon>Epsilonproteobacteria</taxon>
        <taxon>Campylobacterales</taxon>
        <taxon>Hydrogenimonadaceae</taxon>
        <taxon>Hydrogenimonas</taxon>
    </lineage>
</organism>
<dbReference type="PANTHER" id="PTHR12589:SF7">
    <property type="entry name" value="6-PYRUVOYL TETRAHYDROBIOPTERIN SYNTHASE"/>
    <property type="match status" value="1"/>
</dbReference>
<evidence type="ECO:0000256" key="4">
    <source>
        <dbReference type="ARBA" id="ARBA00012982"/>
    </source>
</evidence>
<keyword evidence="8" id="KW-0456">Lyase</keyword>
<protein>
    <recommendedName>
        <fullName evidence="5">6-carboxy-5,6,7,8-tetrahydropterin synthase</fullName>
        <ecNumber evidence="4">4.1.2.50</ecNumber>
    </recommendedName>
    <alternativeName>
        <fullName evidence="9">Queuosine biosynthesis protein QueD</fullName>
    </alternativeName>
</protein>
<dbReference type="Proteomes" id="UP001321445">
    <property type="component" value="Chromosome"/>
</dbReference>
<dbReference type="InterPro" id="IPR038418">
    <property type="entry name" value="6-PTP_synth/QueD_sf"/>
</dbReference>
<keyword evidence="7" id="KW-0862">Zinc</keyword>
<sequence>MNIGEGLMLIRKLYKFENAHIVRQCTSRRCSRSIHGHSYKVELLFTAPSLDRGQMVYDFGLTKGMIKEFIDAFDHAITLWSGDDPAYLADMKKWSERWVELPVNPSAEQFARTIFLLVDRVLQQTEMINGESDVMLEGVIVHETETGYAKAKREDAYNSTMGPTELDRIVFSERVKAEWSNPEMFEELLAGKRFLNPDIV</sequence>
<accession>A0ABM8FKG2</accession>
<evidence type="ECO:0000256" key="7">
    <source>
        <dbReference type="ARBA" id="ARBA00022833"/>
    </source>
</evidence>
<evidence type="ECO:0000313" key="11">
    <source>
        <dbReference type="EMBL" id="BDY12780.1"/>
    </source>
</evidence>
<evidence type="ECO:0000256" key="10">
    <source>
        <dbReference type="ARBA" id="ARBA00048807"/>
    </source>
</evidence>
<keyword evidence="6" id="KW-0479">Metal-binding</keyword>
<evidence type="ECO:0000256" key="9">
    <source>
        <dbReference type="ARBA" id="ARBA00031449"/>
    </source>
</evidence>
<comment type="cofactor">
    <cofactor evidence="1">
        <name>Zn(2+)</name>
        <dbReference type="ChEBI" id="CHEBI:29105"/>
    </cofactor>
</comment>
<dbReference type="InterPro" id="IPR007115">
    <property type="entry name" value="6-PTP_synth/QueD"/>
</dbReference>
<reference evidence="11 12" key="1">
    <citation type="submission" date="2023-03" db="EMBL/GenBank/DDBJ databases">
        <title>Description of Hydrogenimonas sp. ISO32.</title>
        <authorList>
            <person name="Mino S."/>
            <person name="Fukazawa S."/>
            <person name="Sawabe T."/>
        </authorList>
    </citation>
    <scope>NUCLEOTIDE SEQUENCE [LARGE SCALE GENOMIC DNA]</scope>
    <source>
        <strain evidence="11 12">ISO32</strain>
    </source>
</reference>
<evidence type="ECO:0000256" key="8">
    <source>
        <dbReference type="ARBA" id="ARBA00023239"/>
    </source>
</evidence>
<evidence type="ECO:0000256" key="3">
    <source>
        <dbReference type="ARBA" id="ARBA00008900"/>
    </source>
</evidence>
<comment type="catalytic activity">
    <reaction evidence="10">
        <text>7,8-dihydroneopterin 3'-triphosphate + H2O = 6-carboxy-5,6,7,8-tetrahydropterin + triphosphate + acetaldehyde + 2 H(+)</text>
        <dbReference type="Rhea" id="RHEA:27966"/>
        <dbReference type="ChEBI" id="CHEBI:15343"/>
        <dbReference type="ChEBI" id="CHEBI:15377"/>
        <dbReference type="ChEBI" id="CHEBI:15378"/>
        <dbReference type="ChEBI" id="CHEBI:18036"/>
        <dbReference type="ChEBI" id="CHEBI:58462"/>
        <dbReference type="ChEBI" id="CHEBI:61032"/>
        <dbReference type="EC" id="4.1.2.50"/>
    </reaction>
</comment>
<proteinExistence type="inferred from homology"/>
<comment type="similarity">
    <text evidence="3">Belongs to the PTPS family. QueD subfamily.</text>
</comment>
<dbReference type="SUPFAM" id="SSF55620">
    <property type="entry name" value="Tetrahydrobiopterin biosynthesis enzymes-like"/>
    <property type="match status" value="1"/>
</dbReference>
<gene>
    <name evidence="11" type="ORF">HCR_10920</name>
</gene>
<dbReference type="PANTHER" id="PTHR12589">
    <property type="entry name" value="PYRUVOYL TETRAHYDROBIOPTERIN SYNTHASE"/>
    <property type="match status" value="1"/>
</dbReference>
<dbReference type="Pfam" id="PF01242">
    <property type="entry name" value="PTPS"/>
    <property type="match status" value="1"/>
</dbReference>
<dbReference type="Gene3D" id="3.30.479.10">
    <property type="entry name" value="6-pyruvoyl tetrahydropterin synthase/QueD"/>
    <property type="match status" value="1"/>
</dbReference>
<dbReference type="EC" id="4.1.2.50" evidence="4"/>
<evidence type="ECO:0000256" key="5">
    <source>
        <dbReference type="ARBA" id="ARBA00018141"/>
    </source>
</evidence>